<dbReference type="EMBL" id="FOLO01000011">
    <property type="protein sequence ID" value="SFC54528.1"/>
    <property type="molecule type" value="Genomic_DNA"/>
</dbReference>
<dbReference type="PRINTS" id="PR00607">
    <property type="entry name" value="CYTCHROMECIE"/>
</dbReference>
<keyword evidence="1" id="KW-0813">Transport</keyword>
<keyword evidence="2 6" id="KW-0349">Heme</keyword>
<organism evidence="9 10">
    <name type="scientific">Pseudoalteromonas denitrificans DSM 6059</name>
    <dbReference type="NCBI Taxonomy" id="1123010"/>
    <lineage>
        <taxon>Bacteria</taxon>
        <taxon>Pseudomonadati</taxon>
        <taxon>Pseudomonadota</taxon>
        <taxon>Gammaproteobacteria</taxon>
        <taxon>Alteromonadales</taxon>
        <taxon>Pseudoalteromonadaceae</taxon>
        <taxon>Pseudoalteromonas</taxon>
    </lineage>
</organism>
<keyword evidence="4" id="KW-0249">Electron transport</keyword>
<keyword evidence="7" id="KW-0732">Signal</keyword>
<dbReference type="PANTHER" id="PTHR40942:SF4">
    <property type="entry name" value="CYTOCHROME C5"/>
    <property type="match status" value="1"/>
</dbReference>
<evidence type="ECO:0000256" key="1">
    <source>
        <dbReference type="ARBA" id="ARBA00022448"/>
    </source>
</evidence>
<sequence length="130" mass="13630">MKKLSTALLILLATSVNAQSNTEMTEEAIKNRLAPIGAVYLAGATPVVAAPTGPRSGQQVFQNSCFGCHGTGAMGAPKTTADWEPRVAKGFDVLLNHAINGFNSMPPKGTCMDCSDDELKAAIDFMTKGQ</sequence>
<dbReference type="GO" id="GO:0009055">
    <property type="term" value="F:electron transfer activity"/>
    <property type="evidence" value="ECO:0007669"/>
    <property type="project" value="InterPro"/>
</dbReference>
<feature type="chain" id="PRO_5011795727" evidence="7">
    <location>
        <begin position="19"/>
        <end position="130"/>
    </location>
</feature>
<keyword evidence="10" id="KW-1185">Reference proteome</keyword>
<dbReference type="AlphaFoldDB" id="A0A1I1K703"/>
<protein>
    <submittedName>
        <fullName evidence="9">Cytochrome c5</fullName>
    </submittedName>
</protein>
<reference evidence="9 10" key="1">
    <citation type="submission" date="2016-10" db="EMBL/GenBank/DDBJ databases">
        <authorList>
            <person name="de Groot N.N."/>
        </authorList>
    </citation>
    <scope>NUCLEOTIDE SEQUENCE [LARGE SCALE GENOMIC DNA]</scope>
    <source>
        <strain evidence="9 10">DSM 6059</strain>
    </source>
</reference>
<proteinExistence type="predicted"/>
<keyword evidence="3 6" id="KW-0479">Metal-binding</keyword>
<gene>
    <name evidence="9" type="ORF">SAMN02745724_01939</name>
</gene>
<dbReference type="OrthoDB" id="9814708at2"/>
<feature type="domain" description="Cytochrome c" evidence="8">
    <location>
        <begin position="52"/>
        <end position="130"/>
    </location>
</feature>
<dbReference type="GO" id="GO:0020037">
    <property type="term" value="F:heme binding"/>
    <property type="evidence" value="ECO:0007669"/>
    <property type="project" value="InterPro"/>
</dbReference>
<evidence type="ECO:0000313" key="10">
    <source>
        <dbReference type="Proteomes" id="UP000198862"/>
    </source>
</evidence>
<dbReference type="SUPFAM" id="SSF46626">
    <property type="entry name" value="Cytochrome c"/>
    <property type="match status" value="1"/>
</dbReference>
<dbReference type="RefSeq" id="WP_091983188.1">
    <property type="nucleotide sequence ID" value="NZ_FOLO01000011.1"/>
</dbReference>
<dbReference type="STRING" id="1123010.SAMN02745724_01939"/>
<dbReference type="PANTHER" id="PTHR40942">
    <property type="match status" value="1"/>
</dbReference>
<dbReference type="Pfam" id="PF13442">
    <property type="entry name" value="Cytochrome_CBB3"/>
    <property type="match status" value="1"/>
</dbReference>
<name>A0A1I1K703_9GAMM</name>
<evidence type="ECO:0000256" key="7">
    <source>
        <dbReference type="SAM" id="SignalP"/>
    </source>
</evidence>
<dbReference type="InterPro" id="IPR009056">
    <property type="entry name" value="Cyt_c-like_dom"/>
</dbReference>
<evidence type="ECO:0000313" key="9">
    <source>
        <dbReference type="EMBL" id="SFC54528.1"/>
    </source>
</evidence>
<evidence type="ECO:0000256" key="2">
    <source>
        <dbReference type="ARBA" id="ARBA00022617"/>
    </source>
</evidence>
<keyword evidence="5 6" id="KW-0408">Iron</keyword>
<evidence type="ECO:0000256" key="3">
    <source>
        <dbReference type="ARBA" id="ARBA00022723"/>
    </source>
</evidence>
<dbReference type="Proteomes" id="UP000198862">
    <property type="component" value="Unassembled WGS sequence"/>
</dbReference>
<evidence type="ECO:0000256" key="4">
    <source>
        <dbReference type="ARBA" id="ARBA00022982"/>
    </source>
</evidence>
<accession>A0A1I1K703</accession>
<dbReference type="GO" id="GO:0005506">
    <property type="term" value="F:iron ion binding"/>
    <property type="evidence" value="ECO:0007669"/>
    <property type="project" value="InterPro"/>
</dbReference>
<dbReference type="InterPro" id="IPR036909">
    <property type="entry name" value="Cyt_c-like_dom_sf"/>
</dbReference>
<dbReference type="Gene3D" id="1.10.760.10">
    <property type="entry name" value="Cytochrome c-like domain"/>
    <property type="match status" value="1"/>
</dbReference>
<feature type="signal peptide" evidence="7">
    <location>
        <begin position="1"/>
        <end position="18"/>
    </location>
</feature>
<evidence type="ECO:0000259" key="8">
    <source>
        <dbReference type="PROSITE" id="PS51007"/>
    </source>
</evidence>
<dbReference type="InterPro" id="IPR002323">
    <property type="entry name" value="Cyt_CIE"/>
</dbReference>
<dbReference type="PROSITE" id="PS51007">
    <property type="entry name" value="CYTC"/>
    <property type="match status" value="1"/>
</dbReference>
<evidence type="ECO:0000256" key="5">
    <source>
        <dbReference type="ARBA" id="ARBA00023004"/>
    </source>
</evidence>
<evidence type="ECO:0000256" key="6">
    <source>
        <dbReference type="PROSITE-ProRule" id="PRU00433"/>
    </source>
</evidence>